<dbReference type="PANTHER" id="PTHR31889:SF2">
    <property type="entry name" value="FUCOSYLTRANSFERASE 3"/>
    <property type="match status" value="1"/>
</dbReference>
<comment type="subcellular location">
    <subcellularLocation>
        <location evidence="7">Golgi apparatus</location>
        <location evidence="7">Golgi stack membrane</location>
        <topology evidence="7">Single-pass type II membrane protein</topology>
    </subcellularLocation>
</comment>
<evidence type="ECO:0000313" key="9">
    <source>
        <dbReference type="Proteomes" id="UP001210211"/>
    </source>
</evidence>
<keyword evidence="7" id="KW-1133">Transmembrane helix</keyword>
<keyword evidence="7" id="KW-0812">Transmembrane</keyword>
<evidence type="ECO:0000256" key="4">
    <source>
        <dbReference type="ARBA" id="ARBA00023034"/>
    </source>
</evidence>
<dbReference type="EC" id="2.4.1.-" evidence="7"/>
<name>A0AAD5ZLT4_9POAL</name>
<protein>
    <recommendedName>
        <fullName evidence="7">Fucosyltransferase</fullName>
        <ecNumber evidence="7">2.4.1.-</ecNumber>
    </recommendedName>
</protein>
<dbReference type="InterPro" id="IPR004938">
    <property type="entry name" value="XG_FTase"/>
</dbReference>
<keyword evidence="7" id="KW-0472">Membrane</keyword>
<keyword evidence="5" id="KW-0325">Glycoprotein</keyword>
<evidence type="ECO:0000256" key="1">
    <source>
        <dbReference type="ARBA" id="ARBA00010481"/>
    </source>
</evidence>
<keyword evidence="3 7" id="KW-0808">Transferase</keyword>
<dbReference type="GO" id="GO:0071555">
    <property type="term" value="P:cell wall organization"/>
    <property type="evidence" value="ECO:0007669"/>
    <property type="project" value="UniProtKB-UniRule"/>
</dbReference>
<evidence type="ECO:0000256" key="2">
    <source>
        <dbReference type="ARBA" id="ARBA00022676"/>
    </source>
</evidence>
<keyword evidence="6 7" id="KW-0961">Cell wall biogenesis/degradation</keyword>
<dbReference type="GO" id="GO:0032580">
    <property type="term" value="C:Golgi cisterna membrane"/>
    <property type="evidence" value="ECO:0007669"/>
    <property type="project" value="UniProtKB-SubCell"/>
</dbReference>
<accession>A0AAD5ZLT4</accession>
<comment type="caution">
    <text evidence="8">The sequence shown here is derived from an EMBL/GenBank/DDBJ whole genome shotgun (WGS) entry which is preliminary data.</text>
</comment>
<keyword evidence="9" id="KW-1185">Reference proteome</keyword>
<evidence type="ECO:0000313" key="8">
    <source>
        <dbReference type="EMBL" id="KAJ3700234.1"/>
    </source>
</evidence>
<sequence>MDMKTIRRQAYTSSDQLKEEAEVGAQSFSSHGKKNGIQISILVSVLLVCFMGIILFLVMSGVDRSESIVTMAGATSRGGGGGETKTVFKFTNSFTNRDKTVGGLLAASGFDDQSCLSRYRTGLYRRNTPHRPSRHLVQRLRSHESLQKRCGPGTDPYQKAVEQLRFGQSSTIDQDCNYLVWISYRGLGNRILTVASAFLYSLLTNRVLLVDRGEDIDDLFCEPFPGTSWFLPLDFPLKDKLANFSITSEESYGNMIKNKVSVDKANYVYLHLDHAYNDNDKLFFCEEDQRTIQNARWLIIRSDVYFVPSLFLNSLFVDELNQLFPEKDMVFHHLGRYLFHPTNAVWGLITRYYDSYMAKADEKVGIQIRVFEAKLDPPLLDQIISCTQSEGLLPQTVSHEIKLPKTNPKTKAVLFTSLSMEYYEHIRSMYWEKPTSSGEIVSVFQPSYEGYQQSGNKDHDRKAWAEMYLLSLTDKLVTSSWSTFGYVAQGLGGLKPWIIVKPENQSMPYPHCRRDVSMDPCFHSPPNYDCKKKELTDTGNLVPHIRRCEDINWGVKIVDQSRL</sequence>
<dbReference type="EMBL" id="JAMRDG010000001">
    <property type="protein sequence ID" value="KAJ3700234.1"/>
    <property type="molecule type" value="Genomic_DNA"/>
</dbReference>
<evidence type="ECO:0000256" key="3">
    <source>
        <dbReference type="ARBA" id="ARBA00022679"/>
    </source>
</evidence>
<keyword evidence="4 7" id="KW-0333">Golgi apparatus</keyword>
<evidence type="ECO:0000256" key="5">
    <source>
        <dbReference type="ARBA" id="ARBA00023180"/>
    </source>
</evidence>
<evidence type="ECO:0000256" key="6">
    <source>
        <dbReference type="ARBA" id="ARBA00023316"/>
    </source>
</evidence>
<evidence type="ECO:0000256" key="7">
    <source>
        <dbReference type="RuleBase" id="RU367004"/>
    </source>
</evidence>
<dbReference type="GO" id="GO:0008107">
    <property type="term" value="F:galactoside 2-alpha-L-fucosyltransferase activity"/>
    <property type="evidence" value="ECO:0007669"/>
    <property type="project" value="InterPro"/>
</dbReference>
<dbReference type="PANTHER" id="PTHR31889">
    <property type="entry name" value="FUCOSYLTRANSFERASE 2-RELATED"/>
    <property type="match status" value="1"/>
</dbReference>
<comment type="similarity">
    <text evidence="1 7">Belongs to the glycosyltransferase 37 family.</text>
</comment>
<dbReference type="GO" id="GO:0009969">
    <property type="term" value="P:xyloglucan biosynthetic process"/>
    <property type="evidence" value="ECO:0007669"/>
    <property type="project" value="TreeGrafter"/>
</dbReference>
<gene>
    <name evidence="8" type="ORF">LUZ61_003939</name>
</gene>
<feature type="transmembrane region" description="Helical" evidence="7">
    <location>
        <begin position="39"/>
        <end position="59"/>
    </location>
</feature>
<comment type="function">
    <text evidence="7">May be involved in cell wall biosynthesis.</text>
</comment>
<dbReference type="GO" id="GO:0042546">
    <property type="term" value="P:cell wall biogenesis"/>
    <property type="evidence" value="ECO:0007669"/>
    <property type="project" value="InterPro"/>
</dbReference>
<dbReference type="Pfam" id="PF03254">
    <property type="entry name" value="XG_FTase"/>
    <property type="match status" value="1"/>
</dbReference>
<proteinExistence type="inferred from homology"/>
<dbReference type="Proteomes" id="UP001210211">
    <property type="component" value="Unassembled WGS sequence"/>
</dbReference>
<reference evidence="8 9" key="1">
    <citation type="journal article" date="2022" name="Cell">
        <title>Repeat-based holocentromeres influence genome architecture and karyotype evolution.</title>
        <authorList>
            <person name="Hofstatter P.G."/>
            <person name="Thangavel G."/>
            <person name="Lux T."/>
            <person name="Neumann P."/>
            <person name="Vondrak T."/>
            <person name="Novak P."/>
            <person name="Zhang M."/>
            <person name="Costa L."/>
            <person name="Castellani M."/>
            <person name="Scott A."/>
            <person name="Toegelov H."/>
            <person name="Fuchs J."/>
            <person name="Mata-Sucre Y."/>
            <person name="Dias Y."/>
            <person name="Vanzela A.L.L."/>
            <person name="Huettel B."/>
            <person name="Almeida C.C.S."/>
            <person name="Simkova H."/>
            <person name="Souza G."/>
            <person name="Pedrosa-Harand A."/>
            <person name="Macas J."/>
            <person name="Mayer K.F.X."/>
            <person name="Houben A."/>
            <person name="Marques A."/>
        </authorList>
    </citation>
    <scope>NUCLEOTIDE SEQUENCE [LARGE SCALE GENOMIC DNA]</scope>
    <source>
        <strain evidence="8">RhyTen1mFocal</strain>
    </source>
</reference>
<keyword evidence="2 7" id="KW-0328">Glycosyltransferase</keyword>
<organism evidence="8 9">
    <name type="scientific">Rhynchospora tenuis</name>
    <dbReference type="NCBI Taxonomy" id="198213"/>
    <lineage>
        <taxon>Eukaryota</taxon>
        <taxon>Viridiplantae</taxon>
        <taxon>Streptophyta</taxon>
        <taxon>Embryophyta</taxon>
        <taxon>Tracheophyta</taxon>
        <taxon>Spermatophyta</taxon>
        <taxon>Magnoliopsida</taxon>
        <taxon>Liliopsida</taxon>
        <taxon>Poales</taxon>
        <taxon>Cyperaceae</taxon>
        <taxon>Cyperoideae</taxon>
        <taxon>Rhynchosporeae</taxon>
        <taxon>Rhynchospora</taxon>
    </lineage>
</organism>
<dbReference type="AlphaFoldDB" id="A0AAD5ZLT4"/>
<dbReference type="FunFam" id="3.40.50.11340:FF:000005">
    <property type="entry name" value="Galactoside 2-alpha-L-fucosyltransferase"/>
    <property type="match status" value="1"/>
</dbReference>
<dbReference type="Gene3D" id="3.40.50.11340">
    <property type="match status" value="1"/>
</dbReference>